<sequence>MESIYITLSSLWMYFPSWIRAVFLVIVLLYLIYFTLIKLLPKVLVLFILIVEKVYAGFVYVIDTITGLILFMSIKRGKKNFMFVLKLEQLTQTILLKFNSLKKIVDFKAENKRKFKRRYVNVSILIVLVIGIIIAKLPDNKISTTWLEINDWVFFEILQGDLYYDDIANRLVEGIEEQEDEIEAVHAEIIKMRLVPGTEGGNLRKEPVSSTTVNNIIEVIGESEELIFLGEEETLGGITWVKVETSNGLVGWISSAIVELK</sequence>
<name>A0ABT9J0F2_9BACL</name>
<keyword evidence="4" id="KW-1185">Reference proteome</keyword>
<accession>A0ABT9J0F2</accession>
<evidence type="ECO:0000256" key="1">
    <source>
        <dbReference type="SAM" id="Coils"/>
    </source>
</evidence>
<organism evidence="3 4">
    <name type="scientific">Chengkuizengella axinellae</name>
    <dbReference type="NCBI Taxonomy" id="3064388"/>
    <lineage>
        <taxon>Bacteria</taxon>
        <taxon>Bacillati</taxon>
        <taxon>Bacillota</taxon>
        <taxon>Bacilli</taxon>
        <taxon>Bacillales</taxon>
        <taxon>Paenibacillaceae</taxon>
        <taxon>Chengkuizengella</taxon>
    </lineage>
</organism>
<keyword evidence="1" id="KW-0175">Coiled coil</keyword>
<dbReference type="RefSeq" id="WP_305992273.1">
    <property type="nucleotide sequence ID" value="NZ_JAVAMP010000005.1"/>
</dbReference>
<reference evidence="3 4" key="1">
    <citation type="submission" date="2023-08" db="EMBL/GenBank/DDBJ databases">
        <authorList>
            <person name="Park J.-S."/>
        </authorList>
    </citation>
    <scope>NUCLEOTIDE SEQUENCE [LARGE SCALE GENOMIC DNA]</scope>
    <source>
        <strain evidence="3 4">2205SS18-9</strain>
    </source>
</reference>
<feature type="transmembrane region" description="Helical" evidence="2">
    <location>
        <begin position="119"/>
        <end position="137"/>
    </location>
</feature>
<keyword evidence="2" id="KW-1133">Transmembrane helix</keyword>
<proteinExistence type="predicted"/>
<comment type="caution">
    <text evidence="3">The sequence shown here is derived from an EMBL/GenBank/DDBJ whole genome shotgun (WGS) entry which is preliminary data.</text>
</comment>
<evidence type="ECO:0000313" key="3">
    <source>
        <dbReference type="EMBL" id="MDP5274963.1"/>
    </source>
</evidence>
<feature type="transmembrane region" description="Helical" evidence="2">
    <location>
        <begin position="54"/>
        <end position="74"/>
    </location>
</feature>
<dbReference type="EMBL" id="JAVAMP010000005">
    <property type="protein sequence ID" value="MDP5274963.1"/>
    <property type="molecule type" value="Genomic_DNA"/>
</dbReference>
<dbReference type="Proteomes" id="UP001231941">
    <property type="component" value="Unassembled WGS sequence"/>
</dbReference>
<protein>
    <submittedName>
        <fullName evidence="3">SH3 domain-containing protein</fullName>
    </submittedName>
</protein>
<keyword evidence="2" id="KW-0812">Transmembrane</keyword>
<dbReference type="Gene3D" id="2.30.30.40">
    <property type="entry name" value="SH3 Domains"/>
    <property type="match status" value="1"/>
</dbReference>
<evidence type="ECO:0000256" key="2">
    <source>
        <dbReference type="SAM" id="Phobius"/>
    </source>
</evidence>
<keyword evidence="2" id="KW-0472">Membrane</keyword>
<feature type="coiled-coil region" evidence="1">
    <location>
        <begin position="168"/>
        <end position="195"/>
    </location>
</feature>
<evidence type="ECO:0000313" key="4">
    <source>
        <dbReference type="Proteomes" id="UP001231941"/>
    </source>
</evidence>
<gene>
    <name evidence="3" type="ORF">Q5Y73_12660</name>
</gene>
<feature type="transmembrane region" description="Helical" evidence="2">
    <location>
        <begin position="12"/>
        <end position="34"/>
    </location>
</feature>